<evidence type="ECO:0000256" key="1">
    <source>
        <dbReference type="SAM" id="MobiDB-lite"/>
    </source>
</evidence>
<feature type="region of interest" description="Disordered" evidence="1">
    <location>
        <begin position="1"/>
        <end position="41"/>
    </location>
</feature>
<dbReference type="EMBL" id="LR881468">
    <property type="protein sequence ID" value="CAD5324467.1"/>
    <property type="molecule type" value="Genomic_DNA"/>
</dbReference>
<sequence>MRWFREIQIDHSTQGRIGPAPIPVGGADCQTSASKEQVKKR</sequence>
<dbReference type="AlphaFoldDB" id="A0A7G2EU58"/>
<evidence type="ECO:0000313" key="2">
    <source>
        <dbReference type="EMBL" id="CAD5324467.1"/>
    </source>
</evidence>
<name>A0A7G2EU58_ARATH</name>
<protein>
    <submittedName>
        <fullName evidence="2">(thale cress) hypothetical protein</fullName>
    </submittedName>
</protein>
<gene>
    <name evidence="2" type="ORF">AT9943_LOCUS12359</name>
</gene>
<dbReference type="Proteomes" id="UP000516314">
    <property type="component" value="Chromosome 3"/>
</dbReference>
<accession>A0A7G2EU58</accession>
<proteinExistence type="predicted"/>
<organism evidence="2 3">
    <name type="scientific">Arabidopsis thaliana</name>
    <name type="common">Mouse-ear cress</name>
    <dbReference type="NCBI Taxonomy" id="3702"/>
    <lineage>
        <taxon>Eukaryota</taxon>
        <taxon>Viridiplantae</taxon>
        <taxon>Streptophyta</taxon>
        <taxon>Embryophyta</taxon>
        <taxon>Tracheophyta</taxon>
        <taxon>Spermatophyta</taxon>
        <taxon>Magnoliopsida</taxon>
        <taxon>eudicotyledons</taxon>
        <taxon>Gunneridae</taxon>
        <taxon>Pentapetalae</taxon>
        <taxon>rosids</taxon>
        <taxon>malvids</taxon>
        <taxon>Brassicales</taxon>
        <taxon>Brassicaceae</taxon>
        <taxon>Camelineae</taxon>
        <taxon>Arabidopsis</taxon>
    </lineage>
</organism>
<reference evidence="2 3" key="1">
    <citation type="submission" date="2020-09" db="EMBL/GenBank/DDBJ databases">
        <authorList>
            <person name="Ashkenazy H."/>
        </authorList>
    </citation>
    <scope>NUCLEOTIDE SEQUENCE [LARGE SCALE GENOMIC DNA]</scope>
    <source>
        <strain evidence="3">cv. Cdm-0</strain>
    </source>
</reference>
<evidence type="ECO:0000313" key="3">
    <source>
        <dbReference type="Proteomes" id="UP000516314"/>
    </source>
</evidence>